<dbReference type="HOGENOM" id="CLU_2799091_0_0_1"/>
<proteinExistence type="predicted"/>
<accession>A0A061DPZ1</accession>
<gene>
    <name evidence="2" type="ORF">TCM_004372</name>
</gene>
<sequence length="68" mass="7604">MIAISLGKEMPNGVPSTEMPKDVPRAEVPRGISSMKVPRDVPKRNRNKHGTTIPYEEVTVTQNEWQSS</sequence>
<dbReference type="Proteomes" id="UP000026915">
    <property type="component" value="Chromosome 1"/>
</dbReference>
<protein>
    <submittedName>
        <fullName evidence="2">Uncharacterized protein</fullName>
    </submittedName>
</protein>
<evidence type="ECO:0000256" key="1">
    <source>
        <dbReference type="SAM" id="MobiDB-lite"/>
    </source>
</evidence>
<evidence type="ECO:0000313" key="2">
    <source>
        <dbReference type="EMBL" id="EOX94760.1"/>
    </source>
</evidence>
<reference evidence="2 3" key="1">
    <citation type="journal article" date="2013" name="Genome Biol.">
        <title>The genome sequence of the most widely cultivated cacao type and its use to identify candidate genes regulating pod color.</title>
        <authorList>
            <person name="Motamayor J.C."/>
            <person name="Mockaitis K."/>
            <person name="Schmutz J."/>
            <person name="Haiminen N."/>
            <person name="Iii D.L."/>
            <person name="Cornejo O."/>
            <person name="Findley S.D."/>
            <person name="Zheng P."/>
            <person name="Utro F."/>
            <person name="Royaert S."/>
            <person name="Saski C."/>
            <person name="Jenkins J."/>
            <person name="Podicheti R."/>
            <person name="Zhao M."/>
            <person name="Scheffler B.E."/>
            <person name="Stack J.C."/>
            <person name="Feltus F.A."/>
            <person name="Mustiga G.M."/>
            <person name="Amores F."/>
            <person name="Phillips W."/>
            <person name="Marelli J.P."/>
            <person name="May G.D."/>
            <person name="Shapiro H."/>
            <person name="Ma J."/>
            <person name="Bustamante C.D."/>
            <person name="Schnell R.J."/>
            <person name="Main D."/>
            <person name="Gilbert D."/>
            <person name="Parida L."/>
            <person name="Kuhn D.N."/>
        </authorList>
    </citation>
    <scope>NUCLEOTIDE SEQUENCE [LARGE SCALE GENOMIC DNA]</scope>
    <source>
        <strain evidence="3">cv. Matina 1-6</strain>
    </source>
</reference>
<dbReference type="EMBL" id="CM001879">
    <property type="protein sequence ID" value="EOX94760.1"/>
    <property type="molecule type" value="Genomic_DNA"/>
</dbReference>
<dbReference type="AlphaFoldDB" id="A0A061DPZ1"/>
<organism evidence="2 3">
    <name type="scientific">Theobroma cacao</name>
    <name type="common">Cacao</name>
    <name type="synonym">Cocoa</name>
    <dbReference type="NCBI Taxonomy" id="3641"/>
    <lineage>
        <taxon>Eukaryota</taxon>
        <taxon>Viridiplantae</taxon>
        <taxon>Streptophyta</taxon>
        <taxon>Embryophyta</taxon>
        <taxon>Tracheophyta</taxon>
        <taxon>Spermatophyta</taxon>
        <taxon>Magnoliopsida</taxon>
        <taxon>eudicotyledons</taxon>
        <taxon>Gunneridae</taxon>
        <taxon>Pentapetalae</taxon>
        <taxon>rosids</taxon>
        <taxon>malvids</taxon>
        <taxon>Malvales</taxon>
        <taxon>Malvaceae</taxon>
        <taxon>Byttnerioideae</taxon>
        <taxon>Theobroma</taxon>
    </lineage>
</organism>
<dbReference type="Gramene" id="EOX94760">
    <property type="protein sequence ID" value="EOX94760"/>
    <property type="gene ID" value="TCM_004372"/>
</dbReference>
<feature type="compositionally biased region" description="Basic and acidic residues" evidence="1">
    <location>
        <begin position="19"/>
        <end position="28"/>
    </location>
</feature>
<feature type="region of interest" description="Disordered" evidence="1">
    <location>
        <begin position="1"/>
        <end position="54"/>
    </location>
</feature>
<name>A0A061DPZ1_THECC</name>
<dbReference type="InParanoid" id="A0A061DPZ1"/>
<keyword evidence="3" id="KW-1185">Reference proteome</keyword>
<evidence type="ECO:0000313" key="3">
    <source>
        <dbReference type="Proteomes" id="UP000026915"/>
    </source>
</evidence>